<dbReference type="GO" id="GO:0006508">
    <property type="term" value="P:proteolysis"/>
    <property type="evidence" value="ECO:0007669"/>
    <property type="project" value="UniProtKB-KW"/>
</dbReference>
<keyword evidence="1" id="KW-0732">Signal</keyword>
<accession>A0A6B0V1V3</accession>
<dbReference type="AlphaFoldDB" id="A0A6B0V1V3"/>
<feature type="signal peptide" evidence="1">
    <location>
        <begin position="1"/>
        <end position="16"/>
    </location>
</feature>
<keyword evidence="2" id="KW-0482">Metalloprotease</keyword>
<dbReference type="EMBL" id="GIFC01013681">
    <property type="protein sequence ID" value="MXU95764.1"/>
    <property type="molecule type" value="Transcribed_RNA"/>
</dbReference>
<organism evidence="2">
    <name type="scientific">Ixodes ricinus</name>
    <name type="common">Common tick</name>
    <name type="synonym">Acarus ricinus</name>
    <dbReference type="NCBI Taxonomy" id="34613"/>
    <lineage>
        <taxon>Eukaryota</taxon>
        <taxon>Metazoa</taxon>
        <taxon>Ecdysozoa</taxon>
        <taxon>Arthropoda</taxon>
        <taxon>Chelicerata</taxon>
        <taxon>Arachnida</taxon>
        <taxon>Acari</taxon>
        <taxon>Parasitiformes</taxon>
        <taxon>Ixodida</taxon>
        <taxon>Ixodoidea</taxon>
        <taxon>Ixodidae</taxon>
        <taxon>Ixodinae</taxon>
        <taxon>Ixodes</taxon>
    </lineage>
</organism>
<protein>
    <submittedName>
        <fullName evidence="2">Putative secreted metalloprotease</fullName>
    </submittedName>
</protein>
<keyword evidence="2" id="KW-0645">Protease</keyword>
<evidence type="ECO:0000313" key="2">
    <source>
        <dbReference type="EMBL" id="MXU95764.1"/>
    </source>
</evidence>
<sequence>MLVWKVALFLLGTATGARIEEGYVYPRILEERSSDGLKLVSVDGKTTLRLEKVSVLAETLLMTSYDENGQMTHTLIQAEEIEKHHYRDRDRHASLMVRDTENGLEMTGMVDAVTRIEPVLTAPRSLDGSLPHRLHTMADEDLERLKKIATPIKTPMSSLLNDVIQTFKGRPHRLLPGRTPLTAMTSFSSSKLDVV</sequence>
<evidence type="ECO:0000256" key="1">
    <source>
        <dbReference type="SAM" id="SignalP"/>
    </source>
</evidence>
<dbReference type="GO" id="GO:0008237">
    <property type="term" value="F:metallopeptidase activity"/>
    <property type="evidence" value="ECO:0007669"/>
    <property type="project" value="UniProtKB-KW"/>
</dbReference>
<feature type="chain" id="PRO_5025527011" evidence="1">
    <location>
        <begin position="17"/>
        <end position="195"/>
    </location>
</feature>
<name>A0A6B0V1V3_IXORI</name>
<proteinExistence type="predicted"/>
<keyword evidence="2" id="KW-0378">Hydrolase</keyword>
<reference evidence="2" key="1">
    <citation type="submission" date="2019-12" db="EMBL/GenBank/DDBJ databases">
        <title>An insight into the sialome of adult female Ixodes ricinus ticks feeding for 6 days.</title>
        <authorList>
            <person name="Perner J."/>
            <person name="Ribeiro J.M.C."/>
        </authorList>
    </citation>
    <scope>NUCLEOTIDE SEQUENCE</scope>
    <source>
        <strain evidence="2">Semi-engorged</strain>
        <tissue evidence="2">Salivary glands</tissue>
    </source>
</reference>